<proteinExistence type="predicted"/>
<organism evidence="2 3">
    <name type="scientific">Clostridium saccharobutylicum</name>
    <dbReference type="NCBI Taxonomy" id="169679"/>
    <lineage>
        <taxon>Bacteria</taxon>
        <taxon>Bacillati</taxon>
        <taxon>Bacillota</taxon>
        <taxon>Clostridia</taxon>
        <taxon>Eubacteriales</taxon>
        <taxon>Clostridiaceae</taxon>
        <taxon>Clostridium</taxon>
    </lineage>
</organism>
<gene>
    <name evidence="2" type="ORF">CLOSAC_04370</name>
</gene>
<keyword evidence="1" id="KW-0732">Signal</keyword>
<feature type="chain" id="PRO_5012436222" evidence="1">
    <location>
        <begin position="29"/>
        <end position="162"/>
    </location>
</feature>
<evidence type="ECO:0000313" key="2">
    <source>
        <dbReference type="EMBL" id="OOM16166.1"/>
    </source>
</evidence>
<dbReference type="Proteomes" id="UP000191154">
    <property type="component" value="Unassembled WGS sequence"/>
</dbReference>
<dbReference type="RefSeq" id="WP_077863910.1">
    <property type="nucleotide sequence ID" value="NZ_LZYZ01000001.1"/>
</dbReference>
<accession>A0A1S8NI43</accession>
<feature type="signal peptide" evidence="1">
    <location>
        <begin position="1"/>
        <end position="28"/>
    </location>
</feature>
<dbReference type="AlphaFoldDB" id="A0A1S8NI43"/>
<evidence type="ECO:0000256" key="1">
    <source>
        <dbReference type="SAM" id="SignalP"/>
    </source>
</evidence>
<name>A0A1S8NI43_CLOSA</name>
<comment type="caution">
    <text evidence="2">The sequence shown here is derived from an EMBL/GenBank/DDBJ whole genome shotgun (WGS) entry which is preliminary data.</text>
</comment>
<sequence>MNKKNLKLIATSLAVLSCMSFIPKKAVAYTLFNATTDLEDSTYIAEKDKSDKDKNEKKLDIFSSQNSKYLSSEQKKQLKELKECKENGTKLTKEQMESLHSIVDSIIKGKLGNEKYKNFKCLMEKKHSGSKLTDEEEEKLKEYKNIIDGNLSSKDIFKQFLR</sequence>
<dbReference type="EMBL" id="LZYZ01000001">
    <property type="protein sequence ID" value="OOM16166.1"/>
    <property type="molecule type" value="Genomic_DNA"/>
</dbReference>
<dbReference type="PROSITE" id="PS51257">
    <property type="entry name" value="PROKAR_LIPOPROTEIN"/>
    <property type="match status" value="1"/>
</dbReference>
<evidence type="ECO:0000313" key="3">
    <source>
        <dbReference type="Proteomes" id="UP000191154"/>
    </source>
</evidence>
<reference evidence="2 3" key="1">
    <citation type="submission" date="2016-05" db="EMBL/GenBank/DDBJ databases">
        <title>Microbial solvent formation.</title>
        <authorList>
            <person name="Poehlein A."/>
            <person name="Montoya Solano J.D."/>
            <person name="Flitsch S."/>
            <person name="Krabben P."/>
            <person name="Duerre P."/>
            <person name="Daniel R."/>
        </authorList>
    </citation>
    <scope>NUCLEOTIDE SEQUENCE [LARGE SCALE GENOMIC DNA]</scope>
    <source>
        <strain evidence="2 3">L1-8</strain>
    </source>
</reference>
<protein>
    <submittedName>
        <fullName evidence="2">Uncharacterized protein</fullName>
    </submittedName>
</protein>